<name>A0ABQ6DAK3_9HYPH</name>
<dbReference type="Pfam" id="PF09361">
    <property type="entry name" value="Phasin_2"/>
    <property type="match status" value="1"/>
</dbReference>
<evidence type="ECO:0000259" key="1">
    <source>
        <dbReference type="Pfam" id="PF09361"/>
    </source>
</evidence>
<dbReference type="Proteomes" id="UP001156881">
    <property type="component" value="Unassembled WGS sequence"/>
</dbReference>
<comment type="caution">
    <text evidence="2">The sequence shown here is derived from an EMBL/GenBank/DDBJ whole genome shotgun (WGS) entry which is preliminary data.</text>
</comment>
<reference evidence="3" key="1">
    <citation type="journal article" date="2019" name="Int. J. Syst. Evol. Microbiol.">
        <title>The Global Catalogue of Microorganisms (GCM) 10K type strain sequencing project: providing services to taxonomists for standard genome sequencing and annotation.</title>
        <authorList>
            <consortium name="The Broad Institute Genomics Platform"/>
            <consortium name="The Broad Institute Genome Sequencing Center for Infectious Disease"/>
            <person name="Wu L."/>
            <person name="Ma J."/>
        </authorList>
    </citation>
    <scope>NUCLEOTIDE SEQUENCE [LARGE SCALE GENOMIC DNA]</scope>
    <source>
        <strain evidence="3">NBRC 107710</strain>
    </source>
</reference>
<organism evidence="2 3">
    <name type="scientific">Methylobacterium brachythecii</name>
    <dbReference type="NCBI Taxonomy" id="1176177"/>
    <lineage>
        <taxon>Bacteria</taxon>
        <taxon>Pseudomonadati</taxon>
        <taxon>Pseudomonadota</taxon>
        <taxon>Alphaproteobacteria</taxon>
        <taxon>Hyphomicrobiales</taxon>
        <taxon>Methylobacteriaceae</taxon>
        <taxon>Methylobacterium</taxon>
    </lineage>
</organism>
<evidence type="ECO:0000313" key="2">
    <source>
        <dbReference type="EMBL" id="GLS46984.1"/>
    </source>
</evidence>
<protein>
    <recommendedName>
        <fullName evidence="1">Phasin domain-containing protein</fullName>
    </recommendedName>
</protein>
<proteinExistence type="predicted"/>
<sequence length="170" mass="19128">MIMAANQTEAQVKNTAERVTAQGHDALRTAQDNVQNVSRQVFDATERFTRSFNLSKEDAERFAEQSRRNLDAVTRCGTVLGQGFQDASRHWLEFGQRQFQRNLTALNRLAQARTLQEFAAIQSEVVRDGLEDFVKDGKGIAETSLKHAEEAGRIFTSEIKPTTRASTRPN</sequence>
<dbReference type="InterPro" id="IPR018968">
    <property type="entry name" value="Phasin"/>
</dbReference>
<accession>A0ABQ6DAK3</accession>
<evidence type="ECO:0000313" key="3">
    <source>
        <dbReference type="Proteomes" id="UP001156881"/>
    </source>
</evidence>
<keyword evidence="3" id="KW-1185">Reference proteome</keyword>
<feature type="domain" description="Phasin" evidence="1">
    <location>
        <begin position="60"/>
        <end position="157"/>
    </location>
</feature>
<dbReference type="EMBL" id="BSPG01000066">
    <property type="protein sequence ID" value="GLS46984.1"/>
    <property type="molecule type" value="Genomic_DNA"/>
</dbReference>
<gene>
    <name evidence="2" type="ORF">GCM10007884_49840</name>
</gene>